<protein>
    <recommendedName>
        <fullName evidence="2">Endonuclease/exonuclease/phosphatase domain-containing protein</fullName>
    </recommendedName>
</protein>
<dbReference type="InterPro" id="IPR005135">
    <property type="entry name" value="Endo/exonuclease/phosphatase"/>
</dbReference>
<evidence type="ECO:0000313" key="3">
    <source>
        <dbReference type="EMBL" id="CAE7353493.1"/>
    </source>
</evidence>
<feature type="compositionally biased region" description="Polar residues" evidence="1">
    <location>
        <begin position="515"/>
        <end position="533"/>
    </location>
</feature>
<dbReference type="AlphaFoldDB" id="A0A812PZN4"/>
<feature type="region of interest" description="Disordered" evidence="1">
    <location>
        <begin position="63"/>
        <end position="93"/>
    </location>
</feature>
<dbReference type="InterPro" id="IPR036691">
    <property type="entry name" value="Endo/exonu/phosph_ase_sf"/>
</dbReference>
<feature type="region of interest" description="Disordered" evidence="1">
    <location>
        <begin position="754"/>
        <end position="793"/>
    </location>
</feature>
<organism evidence="3 4">
    <name type="scientific">Symbiodinium natans</name>
    <dbReference type="NCBI Taxonomy" id="878477"/>
    <lineage>
        <taxon>Eukaryota</taxon>
        <taxon>Sar</taxon>
        <taxon>Alveolata</taxon>
        <taxon>Dinophyceae</taxon>
        <taxon>Suessiales</taxon>
        <taxon>Symbiodiniaceae</taxon>
        <taxon>Symbiodinium</taxon>
    </lineage>
</organism>
<gene>
    <name evidence="3" type="ORF">SNAT2548_LOCUS18694</name>
</gene>
<keyword evidence="4" id="KW-1185">Reference proteome</keyword>
<feature type="region of interest" description="Disordered" evidence="1">
    <location>
        <begin position="515"/>
        <end position="536"/>
    </location>
</feature>
<dbReference type="EMBL" id="CAJNDS010002153">
    <property type="protein sequence ID" value="CAE7353493.1"/>
    <property type="molecule type" value="Genomic_DNA"/>
</dbReference>
<comment type="caution">
    <text evidence="3">The sequence shown here is derived from an EMBL/GenBank/DDBJ whole genome shotgun (WGS) entry which is preliminary data.</text>
</comment>
<dbReference type="GO" id="GO:0003824">
    <property type="term" value="F:catalytic activity"/>
    <property type="evidence" value="ECO:0007669"/>
    <property type="project" value="InterPro"/>
</dbReference>
<dbReference type="Gene3D" id="3.60.10.10">
    <property type="entry name" value="Endonuclease/exonuclease/phosphatase"/>
    <property type="match status" value="1"/>
</dbReference>
<dbReference type="Proteomes" id="UP000604046">
    <property type="component" value="Unassembled WGS sequence"/>
</dbReference>
<feature type="domain" description="Endonuclease/exonuclease/phosphatase" evidence="2">
    <location>
        <begin position="8"/>
        <end position="260"/>
    </location>
</feature>
<name>A0A812PZN4_9DINO</name>
<reference evidence="3" key="1">
    <citation type="submission" date="2021-02" db="EMBL/GenBank/DDBJ databases">
        <authorList>
            <person name="Dougan E. K."/>
            <person name="Rhodes N."/>
            <person name="Thang M."/>
            <person name="Chan C."/>
        </authorList>
    </citation>
    <scope>NUCLEOTIDE SEQUENCE</scope>
</reference>
<evidence type="ECO:0000313" key="4">
    <source>
        <dbReference type="Proteomes" id="UP000604046"/>
    </source>
</evidence>
<evidence type="ECO:0000259" key="2">
    <source>
        <dbReference type="Pfam" id="PF03372"/>
    </source>
</evidence>
<dbReference type="OrthoDB" id="414666at2759"/>
<sequence>MAKPLRVLTWNAGHLGQQQWAELRTWLRTAADKYDVIALQETHWQETTEFEVEGWHCVSSASKGQAKATRVKKKPNPSTEGTGLALPDAQSHALHDDKRADGVMVLTAPHIPKDTVRWKEHQKGRVLEIVFQWKGARAHVVTVYQHVWSTSKTAQKNREDRSTTLAALSRAIRGTPQRDTLIVLGDFNSTLQSSPGAVGMCTPGPPPHRKTEDEYFQRLVQGHGLVALNTWSSGKGFTFRTATTQSQLDYILVPKTISRGDAKKSKPIDNFPLGKWKKGGHLPVEWVADQLQQLTPPDMNAVNDILIRADHEVLVKDLATWHKQAVSLAKKQRVADFTKEVDHSANTGDSYLSHKTLKALRPWQPQPKTQLVNQDGYLMAAEEELLLMKDHAKAVFQRHDRLDVLVNALPQLQAPALAKHIGDVLQQYCQDLMDTLQEANVPIAVQNLVASLHTDSRYKLDTPSETGEAPMGEHGGDSVDELFAQALDGLTFGANVTDAAGGGNGTGVATSATLEDNGSGTVSGPTISSSQVDGNGDTLTTVAPGTTAGAVISTGLGDGPSTVPDTAVAQSVSGPGPSASGNVLPAPEGIIAATSTSTEVFQQSTGPSTVPGTAVAQSVSGPGPSAHIGFTNVPFPGGHFDSGTGEQHLTGQMTHWTPNNAAVQNNNPGLAFNTYEQIRALGQPLHRPEPAPTQTDWMGPMRQMLGDLLQPLTSRLDVLEQDRQSSQSSALGAVDQAALARMFAGLNLERQDSAGSQAQAALGDLQPRSSDSMRSARSHPSQELGEQETGTRTPVAVTEGPEQYMIATPPGLGQPAVWPMFLWMKGIVSW</sequence>
<accession>A0A812PZN4</accession>
<evidence type="ECO:0000256" key="1">
    <source>
        <dbReference type="SAM" id="MobiDB-lite"/>
    </source>
</evidence>
<proteinExistence type="predicted"/>
<dbReference type="SUPFAM" id="SSF56219">
    <property type="entry name" value="DNase I-like"/>
    <property type="match status" value="1"/>
</dbReference>
<feature type="compositionally biased region" description="Polar residues" evidence="1">
    <location>
        <begin position="767"/>
        <end position="781"/>
    </location>
</feature>
<dbReference type="Pfam" id="PF03372">
    <property type="entry name" value="Exo_endo_phos"/>
    <property type="match status" value="1"/>
</dbReference>